<gene>
    <name evidence="1" type="ORF">GCM10007063_31830</name>
</gene>
<dbReference type="EMBL" id="BMNQ01000070">
    <property type="protein sequence ID" value="GGK06906.1"/>
    <property type="molecule type" value="Genomic_DNA"/>
</dbReference>
<proteinExistence type="predicted"/>
<dbReference type="Proteomes" id="UP000658382">
    <property type="component" value="Unassembled WGS sequence"/>
</dbReference>
<evidence type="ECO:0000313" key="1">
    <source>
        <dbReference type="EMBL" id="GGK06906.1"/>
    </source>
</evidence>
<sequence>MLYVFGCLSLPGFCHIMSKKDYWFGGGGGQGDILIVPPKLRTGQ</sequence>
<comment type="caution">
    <text evidence="1">The sequence shown here is derived from an EMBL/GenBank/DDBJ whole genome shotgun (WGS) entry which is preliminary data.</text>
</comment>
<evidence type="ECO:0000313" key="2">
    <source>
        <dbReference type="Proteomes" id="UP000658382"/>
    </source>
</evidence>
<protein>
    <submittedName>
        <fullName evidence="1">Uncharacterized protein</fullName>
    </submittedName>
</protein>
<accession>A0A917Q1H7</accession>
<reference evidence="1" key="2">
    <citation type="submission" date="2020-09" db="EMBL/GenBank/DDBJ databases">
        <authorList>
            <person name="Sun Q."/>
            <person name="Ohkuma M."/>
        </authorList>
    </citation>
    <scope>NUCLEOTIDE SEQUENCE</scope>
    <source>
        <strain evidence="1">JCM 12580</strain>
    </source>
</reference>
<dbReference type="AlphaFoldDB" id="A0A917Q1H7"/>
<reference evidence="1" key="1">
    <citation type="journal article" date="2014" name="Int. J. Syst. Evol. Microbiol.">
        <title>Complete genome sequence of Corynebacterium casei LMG S-19264T (=DSM 44701T), isolated from a smear-ripened cheese.</title>
        <authorList>
            <consortium name="US DOE Joint Genome Institute (JGI-PGF)"/>
            <person name="Walter F."/>
            <person name="Albersmeier A."/>
            <person name="Kalinowski J."/>
            <person name="Ruckert C."/>
        </authorList>
    </citation>
    <scope>NUCLEOTIDE SEQUENCE</scope>
    <source>
        <strain evidence="1">JCM 12580</strain>
    </source>
</reference>
<name>A0A917Q1H7_9BACI</name>
<keyword evidence="2" id="KW-1185">Reference proteome</keyword>
<organism evidence="1 2">
    <name type="scientific">Lentibacillus kapialis</name>
    <dbReference type="NCBI Taxonomy" id="340214"/>
    <lineage>
        <taxon>Bacteria</taxon>
        <taxon>Bacillati</taxon>
        <taxon>Bacillota</taxon>
        <taxon>Bacilli</taxon>
        <taxon>Bacillales</taxon>
        <taxon>Bacillaceae</taxon>
        <taxon>Lentibacillus</taxon>
    </lineage>
</organism>